<evidence type="ECO:0000256" key="1">
    <source>
        <dbReference type="SAM" id="Coils"/>
    </source>
</evidence>
<proteinExistence type="predicted"/>
<feature type="compositionally biased region" description="Low complexity" evidence="2">
    <location>
        <begin position="33"/>
        <end position="53"/>
    </location>
</feature>
<dbReference type="AlphaFoldDB" id="A0A1Q5U5B1"/>
<evidence type="ECO:0000313" key="4">
    <source>
        <dbReference type="Proteomes" id="UP000186955"/>
    </source>
</evidence>
<dbReference type="Proteomes" id="UP000186955">
    <property type="component" value="Unassembled WGS sequence"/>
</dbReference>
<feature type="coiled-coil region" evidence="1">
    <location>
        <begin position="90"/>
        <end position="117"/>
    </location>
</feature>
<dbReference type="STRING" id="1316194.A0A1Q5U5B1"/>
<comment type="caution">
    <text evidence="3">The sequence shown here is derived from an EMBL/GenBank/DDBJ whole genome shotgun (WGS) entry which is preliminary data.</text>
</comment>
<keyword evidence="4" id="KW-1185">Reference proteome</keyword>
<protein>
    <submittedName>
        <fullName evidence="3">Uncharacterized protein</fullName>
    </submittedName>
</protein>
<feature type="region of interest" description="Disordered" evidence="2">
    <location>
        <begin position="1"/>
        <end position="68"/>
    </location>
</feature>
<name>A0A1Q5U5B1_9EURO</name>
<evidence type="ECO:0000256" key="2">
    <source>
        <dbReference type="SAM" id="MobiDB-lite"/>
    </source>
</evidence>
<keyword evidence="1" id="KW-0175">Coiled coil</keyword>
<evidence type="ECO:0000313" key="3">
    <source>
        <dbReference type="EMBL" id="OKP07673.1"/>
    </source>
</evidence>
<reference evidence="3 4" key="1">
    <citation type="submission" date="2016-10" db="EMBL/GenBank/DDBJ databases">
        <title>Genome sequence of the ascomycete fungus Penicillium subrubescens.</title>
        <authorList>
            <person name="De Vries R.P."/>
            <person name="Peng M."/>
            <person name="Dilokpimol A."/>
            <person name="Hilden K."/>
            <person name="Makela M.R."/>
            <person name="Grigoriev I."/>
            <person name="Riley R."/>
            <person name="Granchi Z."/>
        </authorList>
    </citation>
    <scope>NUCLEOTIDE SEQUENCE [LARGE SCALE GENOMIC DNA]</scope>
    <source>
        <strain evidence="3 4">CBS 132785</strain>
    </source>
</reference>
<dbReference type="EMBL" id="MNBE01000579">
    <property type="protein sequence ID" value="OKP07673.1"/>
    <property type="molecule type" value="Genomic_DNA"/>
</dbReference>
<organism evidence="3 4">
    <name type="scientific">Penicillium subrubescens</name>
    <dbReference type="NCBI Taxonomy" id="1316194"/>
    <lineage>
        <taxon>Eukaryota</taxon>
        <taxon>Fungi</taxon>
        <taxon>Dikarya</taxon>
        <taxon>Ascomycota</taxon>
        <taxon>Pezizomycotina</taxon>
        <taxon>Eurotiomycetes</taxon>
        <taxon>Eurotiomycetidae</taxon>
        <taxon>Eurotiales</taxon>
        <taxon>Aspergillaceae</taxon>
        <taxon>Penicillium</taxon>
    </lineage>
</organism>
<sequence length="127" mass="13778">MPIFHRDSTASSSSGRSIDDPNQTKTHSGLFGSRSSHSTHSSFSSGSGSSLNSSRRRGLLHRTAEDPSILAAREQVMRAETAEREADKALIASRKAVKEARDHVKHLEREAAEENHENRLGLNGSGS</sequence>
<gene>
    <name evidence="3" type="ORF">PENSUB_5788</name>
</gene>
<accession>A0A1Q5U5B1</accession>